<evidence type="ECO:0000259" key="2">
    <source>
        <dbReference type="Pfam" id="PF04991"/>
    </source>
</evidence>
<evidence type="ECO:0000313" key="4">
    <source>
        <dbReference type="RefSeq" id="XP_036355771.1"/>
    </source>
</evidence>
<reference evidence="4" key="1">
    <citation type="submission" date="2025-08" db="UniProtKB">
        <authorList>
            <consortium name="RefSeq"/>
        </authorList>
    </citation>
    <scope>IDENTIFICATION</scope>
</reference>
<dbReference type="PANTHER" id="PTHR43404">
    <property type="entry name" value="LIPOPOLYSACCHARIDE CHOLINEPHOSPHOTRANSFERASE LICD"/>
    <property type="match status" value="1"/>
</dbReference>
<dbReference type="Proteomes" id="UP000515154">
    <property type="component" value="Unplaced"/>
</dbReference>
<dbReference type="InterPro" id="IPR052942">
    <property type="entry name" value="LPS_cholinephosphotransferase"/>
</dbReference>
<dbReference type="Pfam" id="PF04991">
    <property type="entry name" value="LicD"/>
    <property type="match status" value="1"/>
</dbReference>
<dbReference type="GO" id="GO:0009100">
    <property type="term" value="P:glycoprotein metabolic process"/>
    <property type="evidence" value="ECO:0007669"/>
    <property type="project" value="UniProtKB-ARBA"/>
</dbReference>
<feature type="transmembrane region" description="Helical" evidence="1">
    <location>
        <begin position="9"/>
        <end position="27"/>
    </location>
</feature>
<dbReference type="PANTHER" id="PTHR43404:SF1">
    <property type="entry name" value="MNN4P"/>
    <property type="match status" value="1"/>
</dbReference>
<protein>
    <submittedName>
        <fullName evidence="4">Uncharacterized protein LOC115230955 isoform X2</fullName>
    </submittedName>
</protein>
<accession>A0A7E6EJK6</accession>
<name>A0A7E6EJK6_9MOLL</name>
<sequence length="313" mass="37176">MALNKCRRFLPCILLIFIAVIIILFPYRQPTFIPKEWLYSMSVKIKNKVILWKQPDLSKIRAGIHYPKRFSTNKDEKLFQIYRTDLNSVEMEMFLRTVSLFSRALSSANITHMVYGGTAIGSRRHHGFIPWDDDIDVWINKTEKKKSKGILSSIPKFGLYSPNNFQWKFFYKNLKTLKQKPFRWPYIDIFYFEENATHIWDELPPHRTRYHKKSIIFPLYDRKFQSIKLPTPCAIDKFVGESAIKNCQSSSYSHRMEGSVPAKFHMKVLCSKLYHLHPFVFRTKHNETHYKEELKQNETLIHKIFVPTNLCAT</sequence>
<evidence type="ECO:0000256" key="1">
    <source>
        <dbReference type="SAM" id="Phobius"/>
    </source>
</evidence>
<keyword evidence="1" id="KW-0472">Membrane</keyword>
<organism evidence="3 4">
    <name type="scientific">Octopus sinensis</name>
    <name type="common">East Asian common octopus</name>
    <dbReference type="NCBI Taxonomy" id="2607531"/>
    <lineage>
        <taxon>Eukaryota</taxon>
        <taxon>Metazoa</taxon>
        <taxon>Spiralia</taxon>
        <taxon>Lophotrochozoa</taxon>
        <taxon>Mollusca</taxon>
        <taxon>Cephalopoda</taxon>
        <taxon>Coleoidea</taxon>
        <taxon>Octopodiformes</taxon>
        <taxon>Octopoda</taxon>
        <taxon>Incirrata</taxon>
        <taxon>Octopodidae</taxon>
        <taxon>Octopus</taxon>
    </lineage>
</organism>
<keyword evidence="1" id="KW-1133">Transmembrane helix</keyword>
<dbReference type="RefSeq" id="XP_036355771.1">
    <property type="nucleotide sequence ID" value="XM_036499878.1"/>
</dbReference>
<dbReference type="SUPFAM" id="SSF81301">
    <property type="entry name" value="Nucleotidyltransferase"/>
    <property type="match status" value="1"/>
</dbReference>
<evidence type="ECO:0000313" key="3">
    <source>
        <dbReference type="Proteomes" id="UP000515154"/>
    </source>
</evidence>
<dbReference type="AlphaFoldDB" id="A0A7E6EJK6"/>
<feature type="domain" description="LicD/FKTN/FKRP nucleotidyltransferase" evidence="2">
    <location>
        <begin position="108"/>
        <end position="140"/>
    </location>
</feature>
<keyword evidence="3" id="KW-1185">Reference proteome</keyword>
<proteinExistence type="predicted"/>
<dbReference type="InterPro" id="IPR043519">
    <property type="entry name" value="NT_sf"/>
</dbReference>
<gene>
    <name evidence="4" type="primary">LOC115230955</name>
</gene>
<keyword evidence="1" id="KW-0812">Transmembrane</keyword>
<dbReference type="InterPro" id="IPR007074">
    <property type="entry name" value="LicD/FKTN/FKRP_NTP_transf"/>
</dbReference>